<dbReference type="InterPro" id="IPR043502">
    <property type="entry name" value="DNA/RNA_pol_sf"/>
</dbReference>
<dbReference type="Proteomes" id="UP000182744">
    <property type="component" value="Unassembled WGS sequence"/>
</dbReference>
<reference evidence="5" key="3">
    <citation type="submission" date="2023-10" db="EMBL/GenBank/DDBJ databases">
        <title>Whole Genome based description of the genera Actinobaculum and Actinotignum reveals a complex phylogenetic relationship within the species included in the genus Actinotignum.</title>
        <authorList>
            <person name="Jensen C.S."/>
            <person name="Dargis R."/>
            <person name="Kemp M."/>
            <person name="Christensen J.J."/>
        </authorList>
    </citation>
    <scope>NUCLEOTIDE SEQUENCE</scope>
    <source>
        <strain evidence="5">Actinobaculum_suis_CCUG19206T</strain>
    </source>
</reference>
<dbReference type="PANTHER" id="PTHR35369">
    <property type="entry name" value="BLR3025 PROTEIN-RELATED"/>
    <property type="match status" value="1"/>
</dbReference>
<dbReference type="RefSeq" id="WP_074663600.1">
    <property type="nucleotide sequence ID" value="NZ_FNAU01000016.1"/>
</dbReference>
<name>A0A1G7EBN9_9ACTO</name>
<reference evidence="6" key="1">
    <citation type="submission" date="2016-10" db="EMBL/GenBank/DDBJ databases">
        <authorList>
            <person name="de Groot N.N."/>
        </authorList>
    </citation>
    <scope>NUCLEOTIDE SEQUENCE [LARGE SCALE GENOMIC DNA]</scope>
    <source>
        <strain evidence="6">DSM 20639</strain>
    </source>
</reference>
<organism evidence="6 7">
    <name type="scientific">Actinobaculum suis</name>
    <dbReference type="NCBI Taxonomy" id="1657"/>
    <lineage>
        <taxon>Bacteria</taxon>
        <taxon>Bacillati</taxon>
        <taxon>Actinomycetota</taxon>
        <taxon>Actinomycetes</taxon>
        <taxon>Actinomycetales</taxon>
        <taxon>Actinomycetaceae</taxon>
        <taxon>Actinobaculum</taxon>
    </lineage>
</organism>
<keyword evidence="7" id="KW-1185">Reference proteome</keyword>
<dbReference type="Pfam" id="PF00817">
    <property type="entry name" value="IMS"/>
    <property type="match status" value="1"/>
</dbReference>
<dbReference type="PROSITE" id="PS50173">
    <property type="entry name" value="UMUC"/>
    <property type="match status" value="1"/>
</dbReference>
<dbReference type="PANTHER" id="PTHR35369:SF2">
    <property type="entry name" value="BLR3025 PROTEIN"/>
    <property type="match status" value="1"/>
</dbReference>
<evidence type="ECO:0000256" key="3">
    <source>
        <dbReference type="ARBA" id="ARBA00025589"/>
    </source>
</evidence>
<dbReference type="InterPro" id="IPR043128">
    <property type="entry name" value="Rev_trsase/Diguanyl_cyclase"/>
</dbReference>
<dbReference type="Gene3D" id="3.30.70.270">
    <property type="match status" value="1"/>
</dbReference>
<sequence length="611" mass="65704">MRYGSVWVPHWPITAAVQAGLLPVAAPAAVAAGREIIAANPWARGYGIHPGMQQREAESICPQLALVPADTQRDMQFFEPVVQAIDTLVARVTVRLPGSVIFPARSATRTAGSEAILAESLLGAVTDIAGCEANVGFAQGTLATLLAAREDATIAPGEENTYLAAQPLAAVLVVPTTPQHYAEFHRCVELLSRLGIQTIGQAQKLGARALTARFGSTGQELAQLIAGGDMAMPLGARVVPEIRVHRNFDPPLVNAQQAAFAARQLALELEEKLAATSYTAHRLAVHAHLETAETVSREWLVEHMAARDVVDRVRWQLSAWMSTANADRANISQLELVVTDFAPAGSLARPLWGGKTASAESAARGATRIQALLGEEAVLSPVLRGGRRPEDLLSYVPFGHTPATAHGHPPATTNANVHLPAVAGNHLLTTENSDRAENTSLNFAQNVTWPGAIPAPRPLTMYGHPRKIRVLCACGALLAVNANSSFICPHCSARADIDTSEDTRRNIGESMPAQMRANIGTDAATDTGEEIGEEIGEEVGKSTCRQVFPAHAEIDEHRYLVTDWAGPWALEERWWDPARRVRRAYLQITTEQNAYLTYVEGGEWQLAGSYS</sequence>
<keyword evidence="2" id="KW-0227">DNA damage</keyword>
<evidence type="ECO:0000256" key="2">
    <source>
        <dbReference type="ARBA" id="ARBA00022763"/>
    </source>
</evidence>
<dbReference type="InterPro" id="IPR050356">
    <property type="entry name" value="SulA_CellDiv_inhibitor"/>
</dbReference>
<protein>
    <submittedName>
        <fullName evidence="6">Protein ImuB</fullName>
    </submittedName>
</protein>
<comment type="similarity">
    <text evidence="1">Belongs to the DNA polymerase type-Y family.</text>
</comment>
<dbReference type="InterPro" id="IPR001126">
    <property type="entry name" value="UmuC"/>
</dbReference>
<evidence type="ECO:0000259" key="4">
    <source>
        <dbReference type="PROSITE" id="PS50173"/>
    </source>
</evidence>
<evidence type="ECO:0000256" key="1">
    <source>
        <dbReference type="ARBA" id="ARBA00010945"/>
    </source>
</evidence>
<reference evidence="7" key="2">
    <citation type="submission" date="2016-10" db="EMBL/GenBank/DDBJ databases">
        <authorList>
            <person name="Varghese N."/>
        </authorList>
    </citation>
    <scope>NUCLEOTIDE SEQUENCE [LARGE SCALE GENOMIC DNA]</scope>
    <source>
        <strain evidence="7">DSM 20639</strain>
    </source>
</reference>
<proteinExistence type="inferred from homology"/>
<dbReference type="Gene3D" id="3.40.1170.60">
    <property type="match status" value="1"/>
</dbReference>
<gene>
    <name evidence="5" type="ORF">R6G71_03150</name>
    <name evidence="6" type="ORF">SAMN05421878_11635</name>
</gene>
<evidence type="ECO:0000313" key="7">
    <source>
        <dbReference type="Proteomes" id="UP000182744"/>
    </source>
</evidence>
<accession>A0A1G7EBN9</accession>
<feature type="domain" description="UmuC" evidence="4">
    <location>
        <begin position="23"/>
        <end position="149"/>
    </location>
</feature>
<dbReference type="EMBL" id="FNAU01000016">
    <property type="protein sequence ID" value="SDE61089.1"/>
    <property type="molecule type" value="Genomic_DNA"/>
</dbReference>
<comment type="function">
    <text evidence="3">Poorly processive, error-prone DNA polymerase involved in untargeted mutagenesis. Copies undamaged DNA at stalled replication forks, which arise in vivo from mismatched or misaligned primer ends. These misaligned primers can be extended by PolIV. Exhibits no 3'-5' exonuclease (proofreading) activity. May be involved in translesional synthesis, in conjunction with the beta clamp from PolIII.</text>
</comment>
<dbReference type="Proteomes" id="UP001273799">
    <property type="component" value="Unassembled WGS sequence"/>
</dbReference>
<evidence type="ECO:0000313" key="6">
    <source>
        <dbReference type="EMBL" id="SDE61089.1"/>
    </source>
</evidence>
<evidence type="ECO:0000313" key="5">
    <source>
        <dbReference type="EMBL" id="MDY5153048.1"/>
    </source>
</evidence>
<dbReference type="AlphaFoldDB" id="A0A1G7EBN9"/>
<dbReference type="GO" id="GO:0006281">
    <property type="term" value="P:DNA repair"/>
    <property type="evidence" value="ECO:0007669"/>
    <property type="project" value="InterPro"/>
</dbReference>
<dbReference type="SUPFAM" id="SSF56672">
    <property type="entry name" value="DNA/RNA polymerases"/>
    <property type="match status" value="1"/>
</dbReference>
<dbReference type="EMBL" id="JAWNFU010000002">
    <property type="protein sequence ID" value="MDY5153048.1"/>
    <property type="molecule type" value="Genomic_DNA"/>
</dbReference>